<dbReference type="InterPro" id="IPR022688">
    <property type="entry name" value="G2P_C"/>
</dbReference>
<evidence type="ECO:0000259" key="1">
    <source>
        <dbReference type="Pfam" id="PF05144"/>
    </source>
</evidence>
<dbReference type="InterPro" id="IPR022686">
    <property type="entry name" value="G2P_N"/>
</dbReference>
<protein>
    <submittedName>
        <fullName evidence="3">Phage/plasmid replication protein</fullName>
    </submittedName>
</protein>
<dbReference type="RefSeq" id="WP_009501848.1">
    <property type="nucleotide sequence ID" value="NZ_ANIN01000002.1"/>
</dbReference>
<dbReference type="PATRIC" id="fig|1230338.3.peg.1495"/>
<feature type="domain" description="Replication-associated protein G2P N-terminal" evidence="1">
    <location>
        <begin position="1"/>
        <end position="253"/>
    </location>
</feature>
<evidence type="ECO:0000313" key="4">
    <source>
        <dbReference type="Proteomes" id="UP000023795"/>
    </source>
</evidence>
<dbReference type="InterPro" id="IPR006516">
    <property type="entry name" value="G2P"/>
</dbReference>
<feature type="domain" description="Replication-associated protein G2P C-terminal" evidence="2">
    <location>
        <begin position="314"/>
        <end position="396"/>
    </location>
</feature>
<dbReference type="AlphaFoldDB" id="L2F5W8"/>
<dbReference type="EMBL" id="ANIN01000002">
    <property type="protein sequence ID" value="ELA08295.1"/>
    <property type="molecule type" value="Genomic_DNA"/>
</dbReference>
<name>L2F5W8_9GAMM</name>
<dbReference type="NCBIfam" id="TIGR01629">
    <property type="entry name" value="rep_II_X"/>
    <property type="match status" value="1"/>
</dbReference>
<keyword evidence="4" id="KW-1185">Reference proteome</keyword>
<dbReference type="OrthoDB" id="8479364at2"/>
<comment type="caution">
    <text evidence="3">The sequence shown here is derived from an EMBL/GenBank/DDBJ whole genome shotgun (WGS) entry which is preliminary data.</text>
</comment>
<gene>
    <name evidence="3" type="ORF">MOMA_07026</name>
</gene>
<sequence>MIDTVKIHIPILATYVETHTHAKGAFYKTIIGINELGLTGSSRCVKDGVPFEIYHAYQSLPTSHSGIGYKFYHQTYNTLPYLELNCSIAKILQGHNVYGLDNLLNCIQMIGVVYDQFPKLWQHLDVQNAKVVYMDITYSAVMQNKKQAEQVRDYLRNVDFKGLRNQSVIGEKDHYNTVYFGSENSRIGRFKVYCKGVEVQKEVKELEKLAKQNDLLAQMKLKTIFTKELQDYADKLVRIEATVKSRQMQQLGIPQNLWQLYDYHIQNPNLFTELWQIKTDAMFTALQGKTMNYADDSEIWQALESQLTTYTKTGRESKTKARNAYNFYKRIQQSGFYQVKLDYKGAERTFQMNVKNLLDCGISKAFLQNLNNSKDNTINVLQVLTVDFNNQIPTDVVIPTPNGEYLEVFKPYFMHVVNARLQKSQNEIFYQSA</sequence>
<dbReference type="STRING" id="1230338.MOMA_07026"/>
<dbReference type="Proteomes" id="UP000023795">
    <property type="component" value="Unassembled WGS sequence"/>
</dbReference>
<dbReference type="GO" id="GO:0006260">
    <property type="term" value="P:DNA replication"/>
    <property type="evidence" value="ECO:0007669"/>
    <property type="project" value="InterPro"/>
</dbReference>
<evidence type="ECO:0000259" key="2">
    <source>
        <dbReference type="Pfam" id="PF05155"/>
    </source>
</evidence>
<dbReference type="Pfam" id="PF05144">
    <property type="entry name" value="Phage_CRI"/>
    <property type="match status" value="1"/>
</dbReference>
<dbReference type="eggNOG" id="ENOG502ZBQT">
    <property type="taxonomic scope" value="Bacteria"/>
</dbReference>
<proteinExistence type="predicted"/>
<reference evidence="3 4" key="1">
    <citation type="journal article" date="2013" name="Genome Announc.">
        <title>Genome Sequence of Moraxella macacae 0408225, a Novel Bacterial Species Isolated from a Cynomolgus Macaque with Epistaxis.</title>
        <authorList>
            <person name="Ladner J.T."/>
            <person name="Whitehouse C.A."/>
            <person name="Koroleva G.I."/>
            <person name="Palacios G.F."/>
        </authorList>
    </citation>
    <scope>NUCLEOTIDE SEQUENCE [LARGE SCALE GENOMIC DNA]</scope>
    <source>
        <strain evidence="3 4">0408225</strain>
    </source>
</reference>
<dbReference type="Pfam" id="PF05155">
    <property type="entry name" value="G2P_X_C"/>
    <property type="match status" value="1"/>
</dbReference>
<evidence type="ECO:0000313" key="3">
    <source>
        <dbReference type="EMBL" id="ELA08295.1"/>
    </source>
</evidence>
<accession>L2F5W8</accession>
<organism evidence="3 4">
    <name type="scientific">Moraxella macacae 0408225</name>
    <dbReference type="NCBI Taxonomy" id="1230338"/>
    <lineage>
        <taxon>Bacteria</taxon>
        <taxon>Pseudomonadati</taxon>
        <taxon>Pseudomonadota</taxon>
        <taxon>Gammaproteobacteria</taxon>
        <taxon>Moraxellales</taxon>
        <taxon>Moraxellaceae</taxon>
        <taxon>Moraxella</taxon>
    </lineage>
</organism>